<protein>
    <recommendedName>
        <fullName evidence="6">ABC transporter domain-containing protein</fullName>
    </recommendedName>
</protein>
<dbReference type="InterPro" id="IPR027417">
    <property type="entry name" value="P-loop_NTPase"/>
</dbReference>
<feature type="domain" description="ABC transporter" evidence="6">
    <location>
        <begin position="1114"/>
        <end position="1341"/>
    </location>
</feature>
<dbReference type="InterPro" id="IPR041588">
    <property type="entry name" value="Integrase_H2C2"/>
</dbReference>
<dbReference type="InterPro" id="IPR026082">
    <property type="entry name" value="ABCA"/>
</dbReference>
<comment type="caution">
    <text evidence="7">The sequence shown here is derived from an EMBL/GenBank/DDBJ whole genome shotgun (WGS) entry which is preliminary data.</text>
</comment>
<dbReference type="InterPro" id="IPR013103">
    <property type="entry name" value="RVT_2"/>
</dbReference>
<dbReference type="PANTHER" id="PTHR19229:SF36">
    <property type="entry name" value="ATP-BINDING CASSETTE SUB-FAMILY A MEMBER 2"/>
    <property type="match status" value="1"/>
</dbReference>
<evidence type="ECO:0000256" key="1">
    <source>
        <dbReference type="ARBA" id="ARBA00022448"/>
    </source>
</evidence>
<evidence type="ECO:0000313" key="7">
    <source>
        <dbReference type="EMBL" id="KAH0814217.1"/>
    </source>
</evidence>
<dbReference type="Gene3D" id="3.40.50.300">
    <property type="entry name" value="P-loop containing nucleotide triphosphate hydrolases"/>
    <property type="match status" value="1"/>
</dbReference>
<dbReference type="Proteomes" id="UP000719412">
    <property type="component" value="Unassembled WGS sequence"/>
</dbReference>
<dbReference type="GO" id="GO:0071897">
    <property type="term" value="P:DNA biosynthetic process"/>
    <property type="evidence" value="ECO:0007669"/>
    <property type="project" value="UniProtKB-ARBA"/>
</dbReference>
<dbReference type="InterPro" id="IPR005312">
    <property type="entry name" value="DUF1759"/>
</dbReference>
<dbReference type="Pfam" id="PF18701">
    <property type="entry name" value="DUF5641"/>
    <property type="match status" value="1"/>
</dbReference>
<feature type="compositionally biased region" description="Low complexity" evidence="5">
    <location>
        <begin position="282"/>
        <end position="295"/>
    </location>
</feature>
<gene>
    <name evidence="7" type="ORF">GEV33_008575</name>
</gene>
<accession>A0A8J6HHA0</accession>
<dbReference type="GO" id="GO:0005319">
    <property type="term" value="F:lipid transporter activity"/>
    <property type="evidence" value="ECO:0007669"/>
    <property type="project" value="TreeGrafter"/>
</dbReference>
<dbReference type="GO" id="GO:0140359">
    <property type="term" value="F:ABC-type transporter activity"/>
    <property type="evidence" value="ECO:0007669"/>
    <property type="project" value="InterPro"/>
</dbReference>
<dbReference type="PROSITE" id="PS50893">
    <property type="entry name" value="ABC_TRANSPORTER_2"/>
    <property type="match status" value="1"/>
</dbReference>
<name>A0A8J6HHA0_TENMO</name>
<dbReference type="InterPro" id="IPR003593">
    <property type="entry name" value="AAA+_ATPase"/>
</dbReference>
<dbReference type="InterPro" id="IPR043502">
    <property type="entry name" value="DNA/RNA_pol_sf"/>
</dbReference>
<organism evidence="7 8">
    <name type="scientific">Tenebrio molitor</name>
    <name type="common">Yellow mealworm beetle</name>
    <dbReference type="NCBI Taxonomy" id="7067"/>
    <lineage>
        <taxon>Eukaryota</taxon>
        <taxon>Metazoa</taxon>
        <taxon>Ecdysozoa</taxon>
        <taxon>Arthropoda</taxon>
        <taxon>Hexapoda</taxon>
        <taxon>Insecta</taxon>
        <taxon>Pterygota</taxon>
        <taxon>Neoptera</taxon>
        <taxon>Endopterygota</taxon>
        <taxon>Coleoptera</taxon>
        <taxon>Polyphaga</taxon>
        <taxon>Cucujiformia</taxon>
        <taxon>Tenebrionidae</taxon>
        <taxon>Tenebrio</taxon>
    </lineage>
</organism>
<evidence type="ECO:0000259" key="6">
    <source>
        <dbReference type="PROSITE" id="PS50893"/>
    </source>
</evidence>
<dbReference type="GO" id="GO:0016887">
    <property type="term" value="F:ATP hydrolysis activity"/>
    <property type="evidence" value="ECO:0007669"/>
    <property type="project" value="InterPro"/>
</dbReference>
<dbReference type="InterPro" id="IPR017871">
    <property type="entry name" value="ABC_transporter-like_CS"/>
</dbReference>
<dbReference type="Pfam" id="PF03564">
    <property type="entry name" value="DUF1759"/>
    <property type="match status" value="1"/>
</dbReference>
<dbReference type="CDD" id="cd03263">
    <property type="entry name" value="ABC_subfamily_A"/>
    <property type="match status" value="1"/>
</dbReference>
<dbReference type="InterPro" id="IPR003439">
    <property type="entry name" value="ABC_transporter-like_ATP-bd"/>
</dbReference>
<sequence>MTRIDEVKLILNTIQDKLTRLEEYARQQILEGIRREFEETQYEFETLDSKCQEMKIAHRESRIALENKYCDVMADMMDIINSASNPETKTVPASVSDIPLNLPVINLGTFAGNYKNWTNFENSFKSVIHENKGLNNRQRLQYLKSCLRKEALRAIESLPIDDENYEKAWEILENRFKYTRLIVQDHVTSILNAPTMNKQSRTALRELLDTLTSNIAALKTLKIQVESWDALIIPIITEKLDYNTKKDWQTSLDTKVPTYGQFINFLEKRCTVLESLNSISNKSSNQAQSSNTSLQKSTQPNKKPVRTYALTTLTYGTKPASFIATRCLKELADINASKFPKACEIIKNDFYMDDLLTGADSITELVRLREDITHILKQGQFELRKFQSNDIRALPTNENNDPNLTVQLNKNEHTKILGLFWNPNTDILNYNTNLDDIPRKYTHEQQLHAGPQGTLAALRQKYWIVSSRSVIRQVLHQCHKCFKAKPVAAKFKMGNLPNHRVQPARPFATTGVDYAGPFYIREIRGRVRIEACLNSRPLTPLTSDPNDLEVLTPFHFLIGETHTTFPEQDWSEAPTNRLSRWQLIEKIRAHFWKRWNREYLTSLQNRQKWYKEAPTAADLEGATVILVEDNTPPLMWKIGRIVETHPGNDGHVRVVTVRTSQGLLKRSLRTLKPLCFEVEPMFFRHSEKEGIPRQLNVEYTPQQNGVAVEMAGCMMLQGNLPDSLWAEAVNTAIYLRKKKKGKKKKRIPAEPCVYVFGENDERVFIIIYVDDLILALKKLEKLNEVKKNMKSTFKMQDLGPTNNILGIHIQRDGTGKIHLSQERYVEELIAKFSMQDVYKIHEPDESHNGRRKTRNEESTLQRASRWTDLLSECNTSRHSICCKHVESKIRGLNKVEIKDPTYHKKHEIDEIYARLGVGEISLWYSPFTDFTEGIIKTVQEKFQIPGEAIKEFTSKENLLRTFGENGTATTAVVNFIGNDTIRLNYEIGMYNKNFTWNTDKPFMSTIIEDDPISVYEMRETGIQWNNLFESGSGGVDDITMGCVLLMLTFDTVMLMLLTLYIENVKPGEYGIAKPYNFFLPNVKRWFNKIYGESDATSITLIMDDEIENEKNICIQINKLCKKYNTTVAVDNLSMNINENEITVLLGHNGAGKTTTMSILTGMINATKGNVIINGKDIKKETDEVRKNTGLCPQHNLLFMDLTVREHLKLIAMLKGLKKIDREIEDLLVKLGLDEKANSMACTLSGGMKRKLCLGMALIGDSKVLILDEPTSGMDPESRRKIWNLLLECGKTKTILISTHFMEEAEKLGDRIAIMANGSLQCYDTPMRLKIKYDAGYHLSLMLASKDYFDVMSTEIFKQVLGAYLLREDDDTVVYLLPLTEKSKWCADGTFKVAPDFALQIYTIHAFIGNKAIPTLYTILGDKRKETYVRLFQKIKELQPALEPESVMFDFETGRRLEGVVPRYAISMWNSFDRLNSDIPRTNNSLEAWHNAFQKTVDCHRPSLVKLLDKFQLEQNQSENFMLRYRAGFLSMASMIHNKNENPQLNLSLHVYGKTKVYYGGKKSSDSTVLKMREFYREAVLREGGNPVLEEDVAQGIIRAGTDDLAFYKQHMIAAAEFNDSDDTIFVNSMYSQNALHGLPISINLAMNAIVMDLFNESFSITISNSPLKDLSPHTASYPRAGLNVHAKNQDSLDSN</sequence>
<dbReference type="EMBL" id="JABDTM020024518">
    <property type="protein sequence ID" value="KAH0814217.1"/>
    <property type="molecule type" value="Genomic_DNA"/>
</dbReference>
<keyword evidence="2" id="KW-0677">Repeat</keyword>
<dbReference type="SMART" id="SM00382">
    <property type="entry name" value="AAA"/>
    <property type="match status" value="1"/>
</dbReference>
<dbReference type="SUPFAM" id="SSF52540">
    <property type="entry name" value="P-loop containing nucleoside triphosphate hydrolases"/>
    <property type="match status" value="1"/>
</dbReference>
<keyword evidence="1" id="KW-0813">Transport</keyword>
<keyword evidence="4" id="KW-0067">ATP-binding</keyword>
<dbReference type="Pfam" id="PF07727">
    <property type="entry name" value="RVT_2"/>
    <property type="match status" value="1"/>
</dbReference>
<keyword evidence="8" id="KW-1185">Reference proteome</keyword>
<reference evidence="7" key="2">
    <citation type="submission" date="2021-08" db="EMBL/GenBank/DDBJ databases">
        <authorList>
            <person name="Eriksson T."/>
        </authorList>
    </citation>
    <scope>NUCLEOTIDE SEQUENCE</scope>
    <source>
        <strain evidence="7">Stoneville</strain>
        <tissue evidence="7">Whole head</tissue>
    </source>
</reference>
<keyword evidence="3" id="KW-0547">Nucleotide-binding</keyword>
<dbReference type="PANTHER" id="PTHR19229">
    <property type="entry name" value="ATP-BINDING CASSETTE TRANSPORTER SUBFAMILY A ABCA"/>
    <property type="match status" value="1"/>
</dbReference>
<evidence type="ECO:0000256" key="2">
    <source>
        <dbReference type="ARBA" id="ARBA00022737"/>
    </source>
</evidence>
<dbReference type="InterPro" id="IPR040676">
    <property type="entry name" value="DUF5641"/>
</dbReference>
<dbReference type="SUPFAM" id="SSF56672">
    <property type="entry name" value="DNA/RNA polymerases"/>
    <property type="match status" value="1"/>
</dbReference>
<dbReference type="FunFam" id="3.40.50.300:FF:000933">
    <property type="entry name" value="ABC transporter A family member 7"/>
    <property type="match status" value="1"/>
</dbReference>
<reference evidence="7" key="1">
    <citation type="journal article" date="2020" name="J Insects Food Feed">
        <title>The yellow mealworm (Tenebrio molitor) genome: a resource for the emerging insects as food and feed industry.</title>
        <authorList>
            <person name="Eriksson T."/>
            <person name="Andere A."/>
            <person name="Kelstrup H."/>
            <person name="Emery V."/>
            <person name="Picard C."/>
        </authorList>
    </citation>
    <scope>NUCLEOTIDE SEQUENCE</scope>
    <source>
        <strain evidence="7">Stoneville</strain>
        <tissue evidence="7">Whole head</tissue>
    </source>
</reference>
<proteinExistence type="predicted"/>
<dbReference type="GO" id="GO:0016020">
    <property type="term" value="C:membrane"/>
    <property type="evidence" value="ECO:0007669"/>
    <property type="project" value="InterPro"/>
</dbReference>
<evidence type="ECO:0000256" key="5">
    <source>
        <dbReference type="SAM" id="MobiDB-lite"/>
    </source>
</evidence>
<dbReference type="Pfam" id="PF00005">
    <property type="entry name" value="ABC_tran"/>
    <property type="match status" value="1"/>
</dbReference>
<evidence type="ECO:0000256" key="4">
    <source>
        <dbReference type="ARBA" id="ARBA00022840"/>
    </source>
</evidence>
<evidence type="ECO:0000313" key="8">
    <source>
        <dbReference type="Proteomes" id="UP000719412"/>
    </source>
</evidence>
<feature type="region of interest" description="Disordered" evidence="5">
    <location>
        <begin position="282"/>
        <end position="303"/>
    </location>
</feature>
<dbReference type="GO" id="GO:0005524">
    <property type="term" value="F:ATP binding"/>
    <property type="evidence" value="ECO:0007669"/>
    <property type="project" value="UniProtKB-KW"/>
</dbReference>
<evidence type="ECO:0000256" key="3">
    <source>
        <dbReference type="ARBA" id="ARBA00022741"/>
    </source>
</evidence>
<dbReference type="Pfam" id="PF17921">
    <property type="entry name" value="Integrase_H2C2"/>
    <property type="match status" value="1"/>
</dbReference>
<dbReference type="PROSITE" id="PS00211">
    <property type="entry name" value="ABC_TRANSPORTER_1"/>
    <property type="match status" value="1"/>
</dbReference>